<accession>Q2W6G9</accession>
<evidence type="ECO:0000313" key="1">
    <source>
        <dbReference type="EMBL" id="BAE50556.1"/>
    </source>
</evidence>
<dbReference type="Proteomes" id="UP000007058">
    <property type="component" value="Chromosome"/>
</dbReference>
<name>Q2W6G9_PARM1</name>
<dbReference type="STRING" id="342108.amb1752"/>
<protein>
    <submittedName>
        <fullName evidence="1">Mu-like prophage protein gp16</fullName>
    </submittedName>
</protein>
<dbReference type="EMBL" id="AP007255">
    <property type="protein sequence ID" value="BAE50556.1"/>
    <property type="molecule type" value="Genomic_DNA"/>
</dbReference>
<reference evidence="1 2" key="1">
    <citation type="journal article" date="2005" name="DNA Res.">
        <title>Complete genome sequence of the facultative anaerobic magnetotactic bacterium Magnetospirillum sp. strain AMB-1.</title>
        <authorList>
            <person name="Matsunaga T."/>
            <person name="Okamura Y."/>
            <person name="Fukuda Y."/>
            <person name="Wahyudi A.T."/>
            <person name="Murase Y."/>
            <person name="Takeyama H."/>
        </authorList>
    </citation>
    <scope>NUCLEOTIDE SEQUENCE [LARGE SCALE GENOMIC DNA]</scope>
    <source>
        <strain evidence="2">ATCC 700264 / AMB-1</strain>
    </source>
</reference>
<proteinExistence type="predicted"/>
<dbReference type="RefSeq" id="WP_011384157.1">
    <property type="nucleotide sequence ID" value="NC_007626.1"/>
</dbReference>
<sequence length="210" mass="22621">MTTTPARRALNAAIHAAAKAKGLDDDAYRDMLEVQTGKRSAKDCTDAQLRQVLDHLNGGTRNPAPASAAQSPHAKLARALWISLHNLGEVDDPRESALRQFVERQHGVADLRFVRAAEAAPIIEALKDWCTRAGVCWADFDKLQPAFKGRRAVLAAQWRILSAAGTAPAIDLGAHAYSLVKVASVHFCSTAQLDLLITDLGARLRAAKGD</sequence>
<gene>
    <name evidence="1" type="ordered locus">amb1752</name>
</gene>
<dbReference type="Pfam" id="PF06252">
    <property type="entry name" value="GemA"/>
    <property type="match status" value="1"/>
</dbReference>
<dbReference type="InterPro" id="IPR009363">
    <property type="entry name" value="Phage_Mu_Gp16"/>
</dbReference>
<keyword evidence="2" id="KW-1185">Reference proteome</keyword>
<dbReference type="OrthoDB" id="7353918at2"/>
<dbReference type="KEGG" id="mag:amb1752"/>
<organism evidence="1 2">
    <name type="scientific">Paramagnetospirillum magneticum (strain ATCC 700264 / AMB-1)</name>
    <name type="common">Magnetospirillum magneticum</name>
    <dbReference type="NCBI Taxonomy" id="342108"/>
    <lineage>
        <taxon>Bacteria</taxon>
        <taxon>Pseudomonadati</taxon>
        <taxon>Pseudomonadota</taxon>
        <taxon>Alphaproteobacteria</taxon>
        <taxon>Rhodospirillales</taxon>
        <taxon>Magnetospirillaceae</taxon>
        <taxon>Paramagnetospirillum</taxon>
    </lineage>
</organism>
<dbReference type="HOGENOM" id="CLU_107084_0_0_5"/>
<evidence type="ECO:0000313" key="2">
    <source>
        <dbReference type="Proteomes" id="UP000007058"/>
    </source>
</evidence>
<dbReference type="AlphaFoldDB" id="Q2W6G9"/>